<dbReference type="InterPro" id="IPR050464">
    <property type="entry name" value="Zeta_carotene_desat/Oxidored"/>
</dbReference>
<feature type="domain" description="Amine oxidase" evidence="1">
    <location>
        <begin position="14"/>
        <end position="285"/>
    </location>
</feature>
<evidence type="ECO:0000259" key="1">
    <source>
        <dbReference type="Pfam" id="PF01593"/>
    </source>
</evidence>
<dbReference type="EMBL" id="BQKM01000018">
    <property type="protein sequence ID" value="GJN55391.1"/>
    <property type="molecule type" value="Genomic_DNA"/>
</dbReference>
<dbReference type="InterPro" id="IPR036188">
    <property type="entry name" value="FAD/NAD-bd_sf"/>
</dbReference>
<dbReference type="AlphaFoldDB" id="A0A6J4E8K8"/>
<evidence type="ECO:0000313" key="2">
    <source>
        <dbReference type="EMBL" id="BCG25748.1"/>
    </source>
</evidence>
<evidence type="ECO:0000313" key="5">
    <source>
        <dbReference type="Proteomes" id="UP001054892"/>
    </source>
</evidence>
<dbReference type="InterPro" id="IPR002937">
    <property type="entry name" value="Amino_oxidase"/>
</dbReference>
<dbReference type="Gene3D" id="3.50.50.60">
    <property type="entry name" value="FAD/NAD(P)-binding domain"/>
    <property type="match status" value="1"/>
</dbReference>
<keyword evidence="5" id="KW-1185">Reference proteome</keyword>
<name>A0A6J4E8K8_9PSED</name>
<dbReference type="Proteomes" id="UP000509383">
    <property type="component" value="Chromosome"/>
</dbReference>
<dbReference type="Pfam" id="PF01593">
    <property type="entry name" value="Amino_oxidase"/>
    <property type="match status" value="1"/>
</dbReference>
<dbReference type="RefSeq" id="WP_173177758.1">
    <property type="nucleotide sequence ID" value="NZ_AP023189.1"/>
</dbReference>
<organism evidence="2 4">
    <name type="scientific">Pseudomonas tohonis</name>
    <dbReference type="NCBI Taxonomy" id="2725477"/>
    <lineage>
        <taxon>Bacteria</taxon>
        <taxon>Pseudomonadati</taxon>
        <taxon>Pseudomonadota</taxon>
        <taxon>Gammaproteobacteria</taxon>
        <taxon>Pseudomonadales</taxon>
        <taxon>Pseudomonadaceae</taxon>
        <taxon>Pseudomonas</taxon>
    </lineage>
</organism>
<protein>
    <recommendedName>
        <fullName evidence="1">Amine oxidase domain-containing protein</fullName>
    </recommendedName>
</protein>
<evidence type="ECO:0000313" key="4">
    <source>
        <dbReference type="Proteomes" id="UP000509383"/>
    </source>
</evidence>
<evidence type="ECO:0000313" key="3">
    <source>
        <dbReference type="EMBL" id="GJN55391.1"/>
    </source>
</evidence>
<dbReference type="Proteomes" id="UP001054892">
    <property type="component" value="Unassembled WGS sequence"/>
</dbReference>
<sequence>MNAVRPVVVVGGGIAGLLAANWVQACGLPVVLIERADACGGLLRSYRDEDGNAFDQGTHVPAMTGDARVDRLLFDEAGLDWQDVPVLRVGNVFAGVLNDRSQFIDISALAPGLYQACFTGLLNSLTTDRDAPSLEAALLAHFGEPLAREVFFPLLRRFYVAPFDQLSASSHRFLGYGRVIAGSAEVCRELKRSAVYDAKVAFRDYLEGRSAVRHRYPRNGGVGSWVDALCERLRAGGGRILTGAQVQGVDHEAQVLNLADGERLGFEQLVWTAPLALLARALGLPVASAPPRFLPLRLFHFLLDRPAACDCHYLYLNDPAARAFRITLYDNVLERNEAPWRLTVEALDAPGETTAQQAAAVLRELRDAAVLAPGCEARLVLEQSIANGFPEVTLAQDAANRELRERVLEHAPALVLCGRNASDAFFTTDVLLDTAAQLERRFGVPATPGDPR</sequence>
<dbReference type="GO" id="GO:0016491">
    <property type="term" value="F:oxidoreductase activity"/>
    <property type="evidence" value="ECO:0007669"/>
    <property type="project" value="InterPro"/>
</dbReference>
<gene>
    <name evidence="2" type="ORF">TUM18999_39390</name>
    <name evidence="3" type="ORF">TUM20286_51430</name>
</gene>
<dbReference type="PANTHER" id="PTHR42923">
    <property type="entry name" value="PROTOPORPHYRINOGEN OXIDASE"/>
    <property type="match status" value="1"/>
</dbReference>
<reference evidence="2 4" key="1">
    <citation type="submission" date="2020-05" db="EMBL/GenBank/DDBJ databases">
        <title>Characterization of novel class B3 metallo-beta-lactamase from novel Pseudomonas species.</title>
        <authorList>
            <person name="Yamada K."/>
            <person name="Aoki K."/>
            <person name="Ishii Y."/>
        </authorList>
    </citation>
    <scope>NUCLEOTIDE SEQUENCE [LARGE SCALE GENOMIC DNA]</scope>
    <source>
        <strain evidence="2 4">TUM18999</strain>
        <strain evidence="3 5">TUM20286</strain>
    </source>
</reference>
<dbReference type="SUPFAM" id="SSF51905">
    <property type="entry name" value="FAD/NAD(P)-binding domain"/>
    <property type="match status" value="1"/>
</dbReference>
<proteinExistence type="predicted"/>
<dbReference type="PANTHER" id="PTHR42923:SF3">
    <property type="entry name" value="PROTOPORPHYRINOGEN OXIDASE"/>
    <property type="match status" value="1"/>
</dbReference>
<dbReference type="PROSITE" id="PS51257">
    <property type="entry name" value="PROKAR_LIPOPROTEIN"/>
    <property type="match status" value="1"/>
</dbReference>
<accession>A0A6J4E8K8</accession>
<dbReference type="KEGG" id="ptw:TUM18999_39390"/>
<dbReference type="EMBL" id="AP023189">
    <property type="protein sequence ID" value="BCG25748.1"/>
    <property type="molecule type" value="Genomic_DNA"/>
</dbReference>